<dbReference type="RefSeq" id="WP_032683861.1">
    <property type="nucleotide sequence ID" value="NZ_JAERWB010000008.1"/>
</dbReference>
<proteinExistence type="inferred from homology"/>
<gene>
    <name evidence="4" type="ORF">BLSS_0209</name>
</gene>
<feature type="region of interest" description="Disordered" evidence="2">
    <location>
        <begin position="1"/>
        <end position="20"/>
    </location>
</feature>
<evidence type="ECO:0000313" key="5">
    <source>
        <dbReference type="Proteomes" id="UP000029024"/>
    </source>
</evidence>
<feature type="compositionally biased region" description="Low complexity" evidence="2">
    <location>
        <begin position="410"/>
        <end position="426"/>
    </location>
</feature>
<evidence type="ECO:0000256" key="2">
    <source>
        <dbReference type="SAM" id="MobiDB-lite"/>
    </source>
</evidence>
<sequence>MSNATDIRQSGGTAGSVDHTDTGLAVSRTIPMPPTDTLYRAALTFCLDGADVMMYAALKGAESAESLWHALAQSHPSQPSGICGPALSRIDRMFVDGLTRWGRKASANAMCSFRNALAGWHNRMMDLPSQDIIQLGDWFTMDGTQWIIGPGHPCWPSQLADLSIRSDWAPPLCLWIKGDPRALTSCAKPVGIVGSRDVTEYGRYVAHTVAEQAVVAGHLVVSGGAMGTDAAAHWGALNALHGRMPANVGRTVAVFAGGLNHIGPMRNRTLFERIEAQGGALISELCPGTIPEARRFLLRNRIIAAMSSTLIVTQARLRSGALNTAGWACELLREVYAVPGDINQPCNAGCNKMIGDHRAMILCAATSTEDICHERHKPVMAACPGIPKSTGQDSSENEEAMEVPATTPLSPASSESSASQESSQDSGHSKRLRTKHTQPTLVQSKDGPASATAEAGANKSKGEEPPSSHQMPDLRVKPKLDPEKEAQQRIIIAKLPEMERTLVALIRECRKRHLIVTPDALLRVARETVPDEIPNIGTILELLGALELKGVIERDAGILKLSSRVG</sequence>
<accession>A0A087BFV4</accession>
<feature type="region of interest" description="Disordered" evidence="2">
    <location>
        <begin position="381"/>
        <end position="482"/>
    </location>
</feature>
<evidence type="ECO:0000313" key="4">
    <source>
        <dbReference type="EMBL" id="KFI69904.1"/>
    </source>
</evidence>
<dbReference type="Gene3D" id="3.40.50.450">
    <property type="match status" value="1"/>
</dbReference>
<dbReference type="InterPro" id="IPR057666">
    <property type="entry name" value="DrpA_SLOG"/>
</dbReference>
<dbReference type="Proteomes" id="UP000029024">
    <property type="component" value="Unassembled WGS sequence"/>
</dbReference>
<dbReference type="Pfam" id="PF02481">
    <property type="entry name" value="DNA_processg_A"/>
    <property type="match status" value="1"/>
</dbReference>
<protein>
    <submittedName>
        <fullName evidence="4">Putative DNA protecting protein DprA</fullName>
    </submittedName>
</protein>
<feature type="compositionally biased region" description="Polar residues" evidence="2">
    <location>
        <begin position="1"/>
        <end position="11"/>
    </location>
</feature>
<feature type="domain" description="Smf/DprA SLOG" evidence="3">
    <location>
        <begin position="147"/>
        <end position="373"/>
    </location>
</feature>
<dbReference type="PANTHER" id="PTHR43022:SF1">
    <property type="entry name" value="PROTEIN SMF"/>
    <property type="match status" value="1"/>
</dbReference>
<feature type="compositionally biased region" description="Basic and acidic residues" evidence="2">
    <location>
        <begin position="460"/>
        <end position="482"/>
    </location>
</feature>
<dbReference type="AlphaFoldDB" id="A0A087BFV4"/>
<name>A0A087BFV4_BIFLN</name>
<evidence type="ECO:0000256" key="1">
    <source>
        <dbReference type="ARBA" id="ARBA00006525"/>
    </source>
</evidence>
<dbReference type="GO" id="GO:0009294">
    <property type="term" value="P:DNA-mediated transformation"/>
    <property type="evidence" value="ECO:0007669"/>
    <property type="project" value="InterPro"/>
</dbReference>
<organism evidence="4 5">
    <name type="scientific">Bifidobacterium longum subsp. suis</name>
    <dbReference type="NCBI Taxonomy" id="1695"/>
    <lineage>
        <taxon>Bacteria</taxon>
        <taxon>Bacillati</taxon>
        <taxon>Actinomycetota</taxon>
        <taxon>Actinomycetes</taxon>
        <taxon>Bifidobacteriales</taxon>
        <taxon>Bifidobacteriaceae</taxon>
        <taxon>Bifidobacterium</taxon>
    </lineage>
</organism>
<dbReference type="InterPro" id="IPR003488">
    <property type="entry name" value="DprA"/>
</dbReference>
<comment type="caution">
    <text evidence="4">The sequence shown here is derived from an EMBL/GenBank/DDBJ whole genome shotgun (WGS) entry which is preliminary data.</text>
</comment>
<dbReference type="SUPFAM" id="SSF102405">
    <property type="entry name" value="MCP/YpsA-like"/>
    <property type="match status" value="1"/>
</dbReference>
<comment type="similarity">
    <text evidence="1">Belongs to the DprA/Smf family.</text>
</comment>
<reference evidence="4 5" key="1">
    <citation type="submission" date="2014-03" db="EMBL/GenBank/DDBJ databases">
        <title>Genomics of Bifidobacteria.</title>
        <authorList>
            <person name="Ventura M."/>
            <person name="Milani C."/>
            <person name="Lugli G.A."/>
        </authorList>
    </citation>
    <scope>NUCLEOTIDE SEQUENCE [LARGE SCALE GENOMIC DNA]</scope>
    <source>
        <strain evidence="4 5">LMG 21814</strain>
    </source>
</reference>
<evidence type="ECO:0000259" key="3">
    <source>
        <dbReference type="Pfam" id="PF02481"/>
    </source>
</evidence>
<dbReference type="EMBL" id="JGZA01000015">
    <property type="protein sequence ID" value="KFI69904.1"/>
    <property type="molecule type" value="Genomic_DNA"/>
</dbReference>
<dbReference type="PANTHER" id="PTHR43022">
    <property type="entry name" value="PROTEIN SMF"/>
    <property type="match status" value="1"/>
</dbReference>